<dbReference type="GO" id="GO:0050826">
    <property type="term" value="P:response to freezing"/>
    <property type="evidence" value="ECO:0007669"/>
    <property type="project" value="TreeGrafter"/>
</dbReference>
<evidence type="ECO:0000256" key="2">
    <source>
        <dbReference type="ARBA" id="ARBA00004141"/>
    </source>
</evidence>
<comment type="similarity">
    <text evidence="4">Belongs to the oleosin family.</text>
</comment>
<keyword evidence="11" id="KW-1185">Reference proteome</keyword>
<evidence type="ECO:0000313" key="11">
    <source>
        <dbReference type="Proteomes" id="UP000593562"/>
    </source>
</evidence>
<evidence type="ECO:0000256" key="4">
    <source>
        <dbReference type="ARBA" id="ARBA00010858"/>
    </source>
</evidence>
<dbReference type="OrthoDB" id="1929188at2759"/>
<keyword evidence="5" id="KW-0551">Lipid droplet</keyword>
<dbReference type="InterPro" id="IPR000136">
    <property type="entry name" value="Oleosin"/>
</dbReference>
<dbReference type="GO" id="GO:0019915">
    <property type="term" value="P:lipid storage"/>
    <property type="evidence" value="ECO:0007669"/>
    <property type="project" value="TreeGrafter"/>
</dbReference>
<organism evidence="10 11">
    <name type="scientific">Tripterygium wilfordii</name>
    <name type="common">Thunder God vine</name>
    <dbReference type="NCBI Taxonomy" id="458696"/>
    <lineage>
        <taxon>Eukaryota</taxon>
        <taxon>Viridiplantae</taxon>
        <taxon>Streptophyta</taxon>
        <taxon>Embryophyta</taxon>
        <taxon>Tracheophyta</taxon>
        <taxon>Spermatophyta</taxon>
        <taxon>Magnoliopsida</taxon>
        <taxon>eudicotyledons</taxon>
        <taxon>Gunneridae</taxon>
        <taxon>Pentapetalae</taxon>
        <taxon>rosids</taxon>
        <taxon>fabids</taxon>
        <taxon>Celastrales</taxon>
        <taxon>Celastraceae</taxon>
        <taxon>Tripterygium</taxon>
    </lineage>
</organism>
<evidence type="ECO:0000256" key="8">
    <source>
        <dbReference type="ARBA" id="ARBA00023136"/>
    </source>
</evidence>
<gene>
    <name evidence="10" type="ORF">HS088_TW06G01065</name>
</gene>
<dbReference type="AlphaFoldDB" id="A0A7J7DKU0"/>
<comment type="caution">
    <text evidence="10">The sequence shown here is derived from an EMBL/GenBank/DDBJ whole genome shotgun (WGS) entry which is preliminary data.</text>
</comment>
<dbReference type="Proteomes" id="UP000593562">
    <property type="component" value="Unassembled WGS sequence"/>
</dbReference>
<evidence type="ECO:0000256" key="3">
    <source>
        <dbReference type="ARBA" id="ARBA00004502"/>
    </source>
</evidence>
<protein>
    <submittedName>
        <fullName evidence="10">Oleosin 5</fullName>
    </submittedName>
</protein>
<dbReference type="PANTHER" id="PTHR33203:SF44">
    <property type="entry name" value="OLEOSIN 20.3 KDA"/>
    <property type="match status" value="1"/>
</dbReference>
<proteinExistence type="inferred from homology"/>
<dbReference type="GO" id="GO:0012511">
    <property type="term" value="C:monolayer-surrounded lipid storage body"/>
    <property type="evidence" value="ECO:0007669"/>
    <property type="project" value="InterPro"/>
</dbReference>
<dbReference type="PANTHER" id="PTHR33203">
    <property type="entry name" value="OLEOSIN"/>
    <property type="match status" value="1"/>
</dbReference>
<dbReference type="EMBL" id="JAAARO010000006">
    <property type="protein sequence ID" value="KAF5746889.1"/>
    <property type="molecule type" value="Genomic_DNA"/>
</dbReference>
<comment type="function">
    <text evidence="1">May have a structural role to stabilize the lipid body during desiccation of the seed by preventing coalescence of the oil. Probably interacts with both lipid and phospholipid moieties of lipid bodies. May also provide recognition signals for specific lipase anchorage in lipolysis during seedling growth.</text>
</comment>
<accession>A0A7J7DKU0</accession>
<evidence type="ECO:0000256" key="5">
    <source>
        <dbReference type="ARBA" id="ARBA00022677"/>
    </source>
</evidence>
<dbReference type="FunCoup" id="A0A7J7DKU0">
    <property type="interactions" value="428"/>
</dbReference>
<feature type="transmembrane region" description="Helical" evidence="9">
    <location>
        <begin position="39"/>
        <end position="67"/>
    </location>
</feature>
<evidence type="ECO:0000313" key="10">
    <source>
        <dbReference type="EMBL" id="KAF5746889.1"/>
    </source>
</evidence>
<evidence type="ECO:0000256" key="6">
    <source>
        <dbReference type="ARBA" id="ARBA00022692"/>
    </source>
</evidence>
<name>A0A7J7DKU0_TRIWF</name>
<dbReference type="GO" id="GO:0010344">
    <property type="term" value="P:seed oilbody biogenesis"/>
    <property type="evidence" value="ECO:0007669"/>
    <property type="project" value="TreeGrafter"/>
</dbReference>
<sequence length="157" mass="16588">MAERDRPLPHQIEIHPQDRAMGRGGVITQQQQGPSVGKILVVLFSLPLGGILLALAGLTLTGSLIGLAVATPLFIICSPVLVPAAITIGIAATGFVTSQSFGVTGLSALGCLMSQIRQITGRIPEQLDQAKRRMQEMAGYMGQKTKETTQEIQKKAG</sequence>
<evidence type="ECO:0000256" key="9">
    <source>
        <dbReference type="SAM" id="Phobius"/>
    </source>
</evidence>
<comment type="subcellular location">
    <subcellularLocation>
        <location evidence="3">Lipid droplet</location>
    </subcellularLocation>
    <subcellularLocation>
        <location evidence="2">Membrane</location>
        <topology evidence="2">Multi-pass membrane protein</topology>
    </subcellularLocation>
</comment>
<dbReference type="Pfam" id="PF01277">
    <property type="entry name" value="Oleosin"/>
    <property type="match status" value="1"/>
</dbReference>
<evidence type="ECO:0000256" key="1">
    <source>
        <dbReference type="ARBA" id="ARBA00002582"/>
    </source>
</evidence>
<reference evidence="10 11" key="1">
    <citation type="journal article" date="2020" name="Nat. Commun.">
        <title>Genome of Tripterygium wilfordii and identification of cytochrome P450 involved in triptolide biosynthesis.</title>
        <authorList>
            <person name="Tu L."/>
            <person name="Su P."/>
            <person name="Zhang Z."/>
            <person name="Gao L."/>
            <person name="Wang J."/>
            <person name="Hu T."/>
            <person name="Zhou J."/>
            <person name="Zhang Y."/>
            <person name="Zhao Y."/>
            <person name="Liu Y."/>
            <person name="Song Y."/>
            <person name="Tong Y."/>
            <person name="Lu Y."/>
            <person name="Yang J."/>
            <person name="Xu C."/>
            <person name="Jia M."/>
            <person name="Peters R.J."/>
            <person name="Huang L."/>
            <person name="Gao W."/>
        </authorList>
    </citation>
    <scope>NUCLEOTIDE SEQUENCE [LARGE SCALE GENOMIC DNA]</scope>
    <source>
        <strain evidence="11">cv. XIE 37</strain>
        <tissue evidence="10">Leaf</tissue>
    </source>
</reference>
<evidence type="ECO:0000256" key="7">
    <source>
        <dbReference type="ARBA" id="ARBA00022989"/>
    </source>
</evidence>
<dbReference type="GO" id="GO:0016020">
    <property type="term" value="C:membrane"/>
    <property type="evidence" value="ECO:0007669"/>
    <property type="project" value="UniProtKB-SubCell"/>
</dbReference>
<dbReference type="InParanoid" id="A0A7J7DKU0"/>
<keyword evidence="6 9" id="KW-0812">Transmembrane</keyword>
<feature type="transmembrane region" description="Helical" evidence="9">
    <location>
        <begin position="73"/>
        <end position="96"/>
    </location>
</feature>
<keyword evidence="8 9" id="KW-0472">Membrane</keyword>
<keyword evidence="7 9" id="KW-1133">Transmembrane helix</keyword>